<sequence>MVCLAGDFMLHKAAAGTLPGNGRTKNHEMVRAFVDSSTHAIIGFLVWALVENPSILGDFRKWLNCFAAAALAASVDLDHFWAAGELNLKKAMHLTKRPPFHNTSLVCALTLVFAFLQKWKPKMWMFSMMFLCSWLSHHLRDANHRGLWVFPFGHTPLFSKKLYIMCILILAAFVRIAVVVHQGSTGLRSTEGFAKVIL</sequence>
<keyword evidence="4 6" id="KW-1133">Transmembrane helix</keyword>
<evidence type="ECO:0000256" key="1">
    <source>
        <dbReference type="ARBA" id="ARBA00004141"/>
    </source>
</evidence>
<gene>
    <name evidence="7" type="ORF">PoB_000830400</name>
</gene>
<accession>A0AAV3YHP3</accession>
<dbReference type="Proteomes" id="UP000735302">
    <property type="component" value="Unassembled WGS sequence"/>
</dbReference>
<keyword evidence="5 6" id="KW-0472">Membrane</keyword>
<keyword evidence="3 6" id="KW-0812">Transmembrane</keyword>
<dbReference type="InterPro" id="IPR026572">
    <property type="entry name" value="TMEM267"/>
</dbReference>
<name>A0AAV3YHP3_9GAST</name>
<evidence type="ECO:0000256" key="4">
    <source>
        <dbReference type="ARBA" id="ARBA00022989"/>
    </source>
</evidence>
<feature type="transmembrane region" description="Helical" evidence="6">
    <location>
        <begin position="100"/>
        <end position="116"/>
    </location>
</feature>
<reference evidence="7 8" key="1">
    <citation type="journal article" date="2021" name="Elife">
        <title>Chloroplast acquisition without the gene transfer in kleptoplastic sea slugs, Plakobranchus ocellatus.</title>
        <authorList>
            <person name="Maeda T."/>
            <person name="Takahashi S."/>
            <person name="Yoshida T."/>
            <person name="Shimamura S."/>
            <person name="Takaki Y."/>
            <person name="Nagai Y."/>
            <person name="Toyoda A."/>
            <person name="Suzuki Y."/>
            <person name="Arimoto A."/>
            <person name="Ishii H."/>
            <person name="Satoh N."/>
            <person name="Nishiyama T."/>
            <person name="Hasebe M."/>
            <person name="Maruyama T."/>
            <person name="Minagawa J."/>
            <person name="Obokata J."/>
            <person name="Shigenobu S."/>
        </authorList>
    </citation>
    <scope>NUCLEOTIDE SEQUENCE [LARGE SCALE GENOMIC DNA]</scope>
</reference>
<dbReference type="GO" id="GO:0016020">
    <property type="term" value="C:membrane"/>
    <property type="evidence" value="ECO:0007669"/>
    <property type="project" value="UniProtKB-SubCell"/>
</dbReference>
<evidence type="ECO:0000256" key="6">
    <source>
        <dbReference type="SAM" id="Phobius"/>
    </source>
</evidence>
<evidence type="ECO:0000256" key="3">
    <source>
        <dbReference type="ARBA" id="ARBA00022692"/>
    </source>
</evidence>
<dbReference type="PANTHER" id="PTHR13628">
    <property type="entry name" value="TRANSMEMBRANE PROTEIN 267"/>
    <property type="match status" value="1"/>
</dbReference>
<evidence type="ECO:0000256" key="2">
    <source>
        <dbReference type="ARBA" id="ARBA00013977"/>
    </source>
</evidence>
<evidence type="ECO:0000313" key="8">
    <source>
        <dbReference type="Proteomes" id="UP000735302"/>
    </source>
</evidence>
<keyword evidence="8" id="KW-1185">Reference proteome</keyword>
<evidence type="ECO:0000313" key="7">
    <source>
        <dbReference type="EMBL" id="GFN81798.1"/>
    </source>
</evidence>
<dbReference type="AlphaFoldDB" id="A0AAV3YHP3"/>
<dbReference type="EMBL" id="BLXT01000945">
    <property type="protein sequence ID" value="GFN81798.1"/>
    <property type="molecule type" value="Genomic_DNA"/>
</dbReference>
<comment type="subcellular location">
    <subcellularLocation>
        <location evidence="1">Membrane</location>
        <topology evidence="1">Multi-pass membrane protein</topology>
    </subcellularLocation>
</comment>
<evidence type="ECO:0000256" key="5">
    <source>
        <dbReference type="ARBA" id="ARBA00023136"/>
    </source>
</evidence>
<proteinExistence type="predicted"/>
<protein>
    <recommendedName>
        <fullName evidence="2">Transmembrane protein 267</fullName>
    </recommendedName>
</protein>
<organism evidence="7 8">
    <name type="scientific">Plakobranchus ocellatus</name>
    <dbReference type="NCBI Taxonomy" id="259542"/>
    <lineage>
        <taxon>Eukaryota</taxon>
        <taxon>Metazoa</taxon>
        <taxon>Spiralia</taxon>
        <taxon>Lophotrochozoa</taxon>
        <taxon>Mollusca</taxon>
        <taxon>Gastropoda</taxon>
        <taxon>Heterobranchia</taxon>
        <taxon>Euthyneura</taxon>
        <taxon>Panpulmonata</taxon>
        <taxon>Sacoglossa</taxon>
        <taxon>Placobranchoidea</taxon>
        <taxon>Plakobranchidae</taxon>
        <taxon>Plakobranchus</taxon>
    </lineage>
</organism>
<feature type="transmembrane region" description="Helical" evidence="6">
    <location>
        <begin position="162"/>
        <end position="180"/>
    </location>
</feature>
<comment type="caution">
    <text evidence="7">The sequence shown here is derived from an EMBL/GenBank/DDBJ whole genome shotgun (WGS) entry which is preliminary data.</text>
</comment>
<dbReference type="PANTHER" id="PTHR13628:SF1">
    <property type="entry name" value="TRANSMEMBRANE PROTEIN 267"/>
    <property type="match status" value="1"/>
</dbReference>